<dbReference type="SUPFAM" id="SSF55781">
    <property type="entry name" value="GAF domain-like"/>
    <property type="match status" value="1"/>
</dbReference>
<dbReference type="AlphaFoldDB" id="A0A3L0VU03"/>
<organism evidence="2">
    <name type="scientific">Escherichia coli</name>
    <dbReference type="NCBI Taxonomy" id="562"/>
    <lineage>
        <taxon>Bacteria</taxon>
        <taxon>Pseudomonadati</taxon>
        <taxon>Pseudomonadota</taxon>
        <taxon>Gammaproteobacteria</taxon>
        <taxon>Enterobacterales</taxon>
        <taxon>Enterobacteriaceae</taxon>
        <taxon>Escherichia</taxon>
    </lineage>
</organism>
<dbReference type="InterPro" id="IPR043128">
    <property type="entry name" value="Rev_trsase/Diguanyl_cyclase"/>
</dbReference>
<dbReference type="InterPro" id="IPR029787">
    <property type="entry name" value="Nucleotide_cyclase"/>
</dbReference>
<dbReference type="Gene3D" id="3.30.70.270">
    <property type="match status" value="1"/>
</dbReference>
<comment type="caution">
    <text evidence="2">The sequence shown here is derived from an EMBL/GenBank/DDBJ whole genome shotgun (WGS) entry which is preliminary data.</text>
</comment>
<feature type="domain" description="GGDEF" evidence="1">
    <location>
        <begin position="194"/>
        <end position="318"/>
    </location>
</feature>
<dbReference type="EMBL" id="RNRV01000004">
    <property type="protein sequence ID" value="MHO03470.1"/>
    <property type="molecule type" value="Genomic_DNA"/>
</dbReference>
<dbReference type="PANTHER" id="PTHR43102:SF2">
    <property type="entry name" value="GAF DOMAIN-CONTAINING PROTEIN"/>
    <property type="match status" value="1"/>
</dbReference>
<dbReference type="SMART" id="SM00065">
    <property type="entry name" value="GAF"/>
    <property type="match status" value="1"/>
</dbReference>
<dbReference type="Pfam" id="PF00990">
    <property type="entry name" value="GGDEF"/>
    <property type="match status" value="1"/>
</dbReference>
<reference evidence="2" key="1">
    <citation type="submission" date="2018-10" db="EMBL/GenBank/DDBJ databases">
        <authorList>
            <consortium name="NARMS: The National Antimicrobial Resistance Monitoring System"/>
        </authorList>
    </citation>
    <scope>NUCLEOTIDE SEQUENCE [LARGE SCALE GENOMIC DNA]</scope>
    <source>
        <strain evidence="2">CVM N17EC0388</strain>
    </source>
</reference>
<dbReference type="InterPro" id="IPR029016">
    <property type="entry name" value="GAF-like_dom_sf"/>
</dbReference>
<dbReference type="InterPro" id="IPR000160">
    <property type="entry name" value="GGDEF_dom"/>
</dbReference>
<evidence type="ECO:0000259" key="1">
    <source>
        <dbReference type="PROSITE" id="PS50887"/>
    </source>
</evidence>
<dbReference type="PANTHER" id="PTHR43102">
    <property type="entry name" value="SLR1143 PROTEIN"/>
    <property type="match status" value="1"/>
</dbReference>
<dbReference type="SUPFAM" id="SSF55073">
    <property type="entry name" value="Nucleotide cyclase"/>
    <property type="match status" value="1"/>
</dbReference>
<sequence length="318" mass="35493">MQTPATPDNERMRLDALRRMAILDTSAEERFDRITRMARNMFDVPISLVSLVDEDRQWFKSCCGLPVPETPRDISFCGHAILGNELFVVEDATRDLRFADNPLVSGDPHIRFYAGSPLQIGEGYKLGTLCIIDRKPRLLDERQRDLLTDLAGMVERELAAIQLATMDELTGITNRRGFMLLAHKCLQLAHRQGRAATLLFLDLNRFKEINDRLGHDVGDDALQQMASLMCGVFRDADIFARLGGDEFAVLLPGTGPAEVPRVLARLDEALAGFNRESGKPYRLSCSVGVGHYDALSPPALDLLLQQADKQMYDCKKGC</sequence>
<dbReference type="InterPro" id="IPR003018">
    <property type="entry name" value="GAF"/>
</dbReference>
<accession>A0A3L0VU03</accession>
<evidence type="ECO:0000313" key="2">
    <source>
        <dbReference type="EMBL" id="MHO03470.1"/>
    </source>
</evidence>
<dbReference type="Gene3D" id="3.30.450.40">
    <property type="match status" value="1"/>
</dbReference>
<dbReference type="CDD" id="cd01949">
    <property type="entry name" value="GGDEF"/>
    <property type="match status" value="1"/>
</dbReference>
<dbReference type="Pfam" id="PF01590">
    <property type="entry name" value="GAF"/>
    <property type="match status" value="1"/>
</dbReference>
<name>A0A3L0VU03_ECOLX</name>
<dbReference type="NCBIfam" id="TIGR00254">
    <property type="entry name" value="GGDEF"/>
    <property type="match status" value="1"/>
</dbReference>
<protein>
    <submittedName>
        <fullName evidence="2">Sensor domain-containing diguanylate cyclase</fullName>
    </submittedName>
</protein>
<gene>
    <name evidence="2" type="ORF">D9F05_03645</name>
</gene>
<proteinExistence type="predicted"/>
<dbReference type="SMART" id="SM00267">
    <property type="entry name" value="GGDEF"/>
    <property type="match status" value="1"/>
</dbReference>
<dbReference type="PROSITE" id="PS50887">
    <property type="entry name" value="GGDEF"/>
    <property type="match status" value="1"/>
</dbReference>